<evidence type="ECO:0000256" key="1">
    <source>
        <dbReference type="ARBA" id="ARBA00022596"/>
    </source>
</evidence>
<comment type="similarity">
    <text evidence="4">Belongs to the HypA/HybF family.</text>
</comment>
<dbReference type="PIRSF" id="PIRSF004761">
    <property type="entry name" value="Hydrgn_mat_HypA"/>
    <property type="match status" value="1"/>
</dbReference>
<accession>A0A284VJF4</accession>
<keyword evidence="6" id="KW-1185">Reference proteome</keyword>
<sequence>MHEISIAGAIVDAVLDAAKKNNAKKVSEVFIEIGELTALNPEQMKFIFKTISSGTPAEGARYDIRVITPLINCKKCLYNGPIGFFEKLHFFLPQIKCPRCGDIEIDITAGRECCVKRIKIS</sequence>
<gene>
    <name evidence="4 5" type="primary">hypA</name>
    <name evidence="5" type="ORF">MNV_1180009</name>
</gene>
<reference evidence="6" key="1">
    <citation type="submission" date="2017-06" db="EMBL/GenBank/DDBJ databases">
        <authorList>
            <person name="Cremers G."/>
        </authorList>
    </citation>
    <scope>NUCLEOTIDE SEQUENCE [LARGE SCALE GENOMIC DNA]</scope>
</reference>
<dbReference type="EMBL" id="FZMP01000022">
    <property type="protein sequence ID" value="SNQ59391.1"/>
    <property type="molecule type" value="Genomic_DNA"/>
</dbReference>
<dbReference type="Gene3D" id="3.30.2320.80">
    <property type="match status" value="1"/>
</dbReference>
<dbReference type="AlphaFoldDB" id="A0A284VJF4"/>
<dbReference type="Pfam" id="PF01155">
    <property type="entry name" value="HypA"/>
    <property type="match status" value="1"/>
</dbReference>
<dbReference type="RefSeq" id="WP_096203776.1">
    <property type="nucleotide sequence ID" value="NZ_FZMP01000022.1"/>
</dbReference>
<dbReference type="PANTHER" id="PTHR34535:SF3">
    <property type="entry name" value="HYDROGENASE MATURATION FACTOR HYPA"/>
    <property type="match status" value="1"/>
</dbReference>
<proteinExistence type="inferred from homology"/>
<feature type="binding site" evidence="4">
    <location>
        <position position="100"/>
    </location>
    <ligand>
        <name>Zn(2+)</name>
        <dbReference type="ChEBI" id="CHEBI:29105"/>
    </ligand>
</feature>
<dbReference type="GO" id="GO:0008270">
    <property type="term" value="F:zinc ion binding"/>
    <property type="evidence" value="ECO:0007669"/>
    <property type="project" value="UniProtKB-UniRule"/>
</dbReference>
<dbReference type="PANTHER" id="PTHR34535">
    <property type="entry name" value="HYDROGENASE MATURATION FACTOR HYPA"/>
    <property type="match status" value="1"/>
</dbReference>
<evidence type="ECO:0000256" key="3">
    <source>
        <dbReference type="ARBA" id="ARBA00022833"/>
    </source>
</evidence>
<protein>
    <recommendedName>
        <fullName evidence="4">Hydrogenase maturation factor HypA</fullName>
    </recommendedName>
</protein>
<evidence type="ECO:0000256" key="4">
    <source>
        <dbReference type="HAMAP-Rule" id="MF_00213"/>
    </source>
</evidence>
<feature type="binding site" evidence="4">
    <location>
        <position position="97"/>
    </location>
    <ligand>
        <name>Zn(2+)</name>
        <dbReference type="ChEBI" id="CHEBI:29105"/>
    </ligand>
</feature>
<feature type="binding site" evidence="4">
    <location>
        <position position="76"/>
    </location>
    <ligand>
        <name>Zn(2+)</name>
        <dbReference type="ChEBI" id="CHEBI:29105"/>
    </ligand>
</feature>
<comment type="function">
    <text evidence="4">Involved in the maturation of [NiFe] hydrogenases. Required for nickel insertion into the metal center of the hydrogenase.</text>
</comment>
<dbReference type="OrthoDB" id="36835at2157"/>
<dbReference type="NCBIfam" id="TIGR00100">
    <property type="entry name" value="hypA"/>
    <property type="match status" value="1"/>
</dbReference>
<organism evidence="5 6">
    <name type="scientific">Candidatus Methanoperedens nitratireducens</name>
    <dbReference type="NCBI Taxonomy" id="1392998"/>
    <lineage>
        <taxon>Archaea</taxon>
        <taxon>Methanobacteriati</taxon>
        <taxon>Methanobacteriota</taxon>
        <taxon>Stenosarchaea group</taxon>
        <taxon>Methanomicrobia</taxon>
        <taxon>Methanosarcinales</taxon>
        <taxon>ANME-2 cluster</taxon>
        <taxon>Candidatus Methanoperedentaceae</taxon>
        <taxon>Candidatus Methanoperedens</taxon>
    </lineage>
</organism>
<evidence type="ECO:0000313" key="5">
    <source>
        <dbReference type="EMBL" id="SNQ59391.1"/>
    </source>
</evidence>
<dbReference type="InterPro" id="IPR000688">
    <property type="entry name" value="HypA/HybF"/>
</dbReference>
<dbReference type="STRING" id="1392998.ANME2D_00476"/>
<dbReference type="GO" id="GO:0051604">
    <property type="term" value="P:protein maturation"/>
    <property type="evidence" value="ECO:0007669"/>
    <property type="project" value="InterPro"/>
</dbReference>
<keyword evidence="3 4" id="KW-0862">Zinc</keyword>
<name>A0A284VJF4_9EURY</name>
<dbReference type="Proteomes" id="UP000218615">
    <property type="component" value="Unassembled WGS sequence"/>
</dbReference>
<evidence type="ECO:0000313" key="6">
    <source>
        <dbReference type="Proteomes" id="UP000218615"/>
    </source>
</evidence>
<feature type="binding site" evidence="4">
    <location>
        <position position="2"/>
    </location>
    <ligand>
        <name>Ni(2+)</name>
        <dbReference type="ChEBI" id="CHEBI:49786"/>
    </ligand>
</feature>
<evidence type="ECO:0000256" key="2">
    <source>
        <dbReference type="ARBA" id="ARBA00022723"/>
    </source>
</evidence>
<dbReference type="GO" id="GO:0016151">
    <property type="term" value="F:nickel cation binding"/>
    <property type="evidence" value="ECO:0007669"/>
    <property type="project" value="UniProtKB-UniRule"/>
</dbReference>
<keyword evidence="1 4" id="KW-0533">Nickel</keyword>
<keyword evidence="2 4" id="KW-0479">Metal-binding</keyword>
<feature type="binding site" evidence="4">
    <location>
        <position position="73"/>
    </location>
    <ligand>
        <name>Zn(2+)</name>
        <dbReference type="ChEBI" id="CHEBI:29105"/>
    </ligand>
</feature>
<dbReference type="HAMAP" id="MF_00213">
    <property type="entry name" value="HypA_HybF"/>
    <property type="match status" value="1"/>
</dbReference>